<accession>A0ABN0ZND4</accession>
<dbReference type="InterPro" id="IPR019076">
    <property type="entry name" value="Spore_lipoprot_YhcN/YlaJ-like"/>
</dbReference>
<dbReference type="InterPro" id="IPR014247">
    <property type="entry name" value="Spore_lipoprot_YhcN/YlaJ"/>
</dbReference>
<gene>
    <name evidence="2" type="ORF">GCM10008935_04380</name>
</gene>
<name>A0ABN0ZND4_9BACI</name>
<keyword evidence="3" id="KW-1185">Reference proteome</keyword>
<evidence type="ECO:0008006" key="4">
    <source>
        <dbReference type="Google" id="ProtNLM"/>
    </source>
</evidence>
<dbReference type="EMBL" id="BAAACZ010000005">
    <property type="protein sequence ID" value="GAA0452862.1"/>
    <property type="molecule type" value="Genomic_DNA"/>
</dbReference>
<reference evidence="2 3" key="1">
    <citation type="journal article" date="2019" name="Int. J. Syst. Evol. Microbiol.">
        <title>The Global Catalogue of Microorganisms (GCM) 10K type strain sequencing project: providing services to taxonomists for standard genome sequencing and annotation.</title>
        <authorList>
            <consortium name="The Broad Institute Genomics Platform"/>
            <consortium name="The Broad Institute Genome Sequencing Center for Infectious Disease"/>
            <person name="Wu L."/>
            <person name="Ma J."/>
        </authorList>
    </citation>
    <scope>NUCLEOTIDE SEQUENCE [LARGE SCALE GENOMIC DNA]</scope>
    <source>
        <strain evidence="2 3">JCM 14193</strain>
    </source>
</reference>
<dbReference type="NCBIfam" id="TIGR02898">
    <property type="entry name" value="spore_YhcN_YlaJ"/>
    <property type="match status" value="1"/>
</dbReference>
<dbReference type="RefSeq" id="WP_343781494.1">
    <property type="nucleotide sequence ID" value="NZ_BAAACZ010000005.1"/>
</dbReference>
<feature type="compositionally biased region" description="Acidic residues" evidence="1">
    <location>
        <begin position="188"/>
        <end position="202"/>
    </location>
</feature>
<evidence type="ECO:0000313" key="3">
    <source>
        <dbReference type="Proteomes" id="UP001500740"/>
    </source>
</evidence>
<organism evidence="2 3">
    <name type="scientific">Alkalibacillus silvisoli</name>
    <dbReference type="NCBI Taxonomy" id="392823"/>
    <lineage>
        <taxon>Bacteria</taxon>
        <taxon>Bacillati</taxon>
        <taxon>Bacillota</taxon>
        <taxon>Bacilli</taxon>
        <taxon>Bacillales</taxon>
        <taxon>Bacillaceae</taxon>
        <taxon>Alkalibacillus</taxon>
    </lineage>
</organism>
<dbReference type="Pfam" id="PF09580">
    <property type="entry name" value="Spore_YhcN_YlaJ"/>
    <property type="match status" value="1"/>
</dbReference>
<sequence>MRYNLLTTTVLTVILLVGCGQGGGQGQNTQNLNNDINEDHIIQVRDSEIEQNRDHTNTEAAQRLSRIASDVNEVNRATAVVFGAYTIVGIDVTDDLDRSRVGSVKYTVAEAIKDDPYGHYAFVIADGDVVARLNEINRGIQDGQASHVIVNEIANLIGRYIPETPPTDQRPAAPYEEQIENEQQRQEEEYDTDIDPEDIEAN</sequence>
<comment type="caution">
    <text evidence="2">The sequence shown here is derived from an EMBL/GenBank/DDBJ whole genome shotgun (WGS) entry which is preliminary data.</text>
</comment>
<evidence type="ECO:0000256" key="1">
    <source>
        <dbReference type="SAM" id="MobiDB-lite"/>
    </source>
</evidence>
<proteinExistence type="predicted"/>
<dbReference type="PROSITE" id="PS51257">
    <property type="entry name" value="PROKAR_LIPOPROTEIN"/>
    <property type="match status" value="1"/>
</dbReference>
<dbReference type="Proteomes" id="UP001500740">
    <property type="component" value="Unassembled WGS sequence"/>
</dbReference>
<protein>
    <recommendedName>
        <fullName evidence="4">YhcN/YlaJ family sporulation lipoprotein</fullName>
    </recommendedName>
</protein>
<feature type="region of interest" description="Disordered" evidence="1">
    <location>
        <begin position="161"/>
        <end position="202"/>
    </location>
</feature>
<evidence type="ECO:0000313" key="2">
    <source>
        <dbReference type="EMBL" id="GAA0452862.1"/>
    </source>
</evidence>